<reference evidence="1" key="1">
    <citation type="submission" date="2019-01" db="EMBL/GenBank/DDBJ databases">
        <authorList>
            <consortium name="Genoscope - CEA"/>
            <person name="William W."/>
        </authorList>
    </citation>
    <scope>NUCLEOTIDE SEQUENCE</scope>
    <source>
        <strain evidence="1">CR-1</strain>
    </source>
</reference>
<name>A0A484HGC7_9BACT</name>
<dbReference type="AlphaFoldDB" id="A0A484HGC7"/>
<evidence type="ECO:0000313" key="1">
    <source>
        <dbReference type="EMBL" id="VEN73424.1"/>
    </source>
</evidence>
<organism evidence="1">
    <name type="scientific">uncultured Desulfobacteraceae bacterium</name>
    <dbReference type="NCBI Taxonomy" id="218296"/>
    <lineage>
        <taxon>Bacteria</taxon>
        <taxon>Pseudomonadati</taxon>
        <taxon>Thermodesulfobacteriota</taxon>
        <taxon>Desulfobacteria</taxon>
        <taxon>Desulfobacterales</taxon>
        <taxon>Desulfobacteraceae</taxon>
        <taxon>environmental samples</taxon>
    </lineage>
</organism>
<dbReference type="EMBL" id="CAACVI010000009">
    <property type="protein sequence ID" value="VEN73424.1"/>
    <property type="molecule type" value="Genomic_DNA"/>
</dbReference>
<sequence length="153" mass="17096">MTWKLRTGTDFNLKRMTRRWGALAFAAAAWLLFSGMGDMGGDSTVLPPDPVENYDARLTDQSDVSVELTRFSFNGVTFINGKMGRADVSVDFENIQEAFFLNAGDGIAAKIHLKNGDMLELRVKRGDQFMGAASFGNFRIRVEDIQSVSFERR</sequence>
<protein>
    <submittedName>
        <fullName evidence="1">Uncharacterized protein</fullName>
    </submittedName>
</protein>
<gene>
    <name evidence="1" type="ORF">EPICR_170040</name>
</gene>
<accession>A0A484HGC7</accession>
<proteinExistence type="predicted"/>